<dbReference type="InterPro" id="IPR001841">
    <property type="entry name" value="Znf_RING"/>
</dbReference>
<dbReference type="AlphaFoldDB" id="A0AAE0S0B9"/>
<dbReference type="PROSITE" id="PS50119">
    <property type="entry name" value="ZF_BBOX"/>
    <property type="match status" value="1"/>
</dbReference>
<keyword evidence="1" id="KW-0479">Metal-binding</keyword>
<dbReference type="SUPFAM" id="SSF57850">
    <property type="entry name" value="RING/U-box"/>
    <property type="match status" value="1"/>
</dbReference>
<reference evidence="9" key="2">
    <citation type="journal article" date="2021" name="Genome Biol. Evol.">
        <title>Developing a high-quality reference genome for a parasitic bivalve with doubly uniparental inheritance (Bivalvia: Unionida).</title>
        <authorList>
            <person name="Smith C.H."/>
        </authorList>
    </citation>
    <scope>NUCLEOTIDE SEQUENCE</scope>
    <source>
        <strain evidence="9">CHS0354</strain>
        <tissue evidence="9">Mantle</tissue>
    </source>
</reference>
<dbReference type="Gene3D" id="2.120.10.30">
    <property type="entry name" value="TolB, C-terminal domain"/>
    <property type="match status" value="1"/>
</dbReference>
<evidence type="ECO:0000256" key="1">
    <source>
        <dbReference type="ARBA" id="ARBA00022723"/>
    </source>
</evidence>
<dbReference type="CDD" id="cd19776">
    <property type="entry name" value="Bbox2_TRIM25_C-IV"/>
    <property type="match status" value="1"/>
</dbReference>
<dbReference type="InterPro" id="IPR000315">
    <property type="entry name" value="Znf_B-box"/>
</dbReference>
<keyword evidence="3" id="KW-0862">Zinc</keyword>
<dbReference type="Gene3D" id="3.30.160.60">
    <property type="entry name" value="Classic Zinc Finger"/>
    <property type="match status" value="1"/>
</dbReference>
<reference evidence="9" key="1">
    <citation type="journal article" date="2021" name="Genome Biol. Evol.">
        <title>A High-Quality Reference Genome for a Parasitic Bivalve with Doubly Uniparental Inheritance (Bivalvia: Unionida).</title>
        <authorList>
            <person name="Smith C.H."/>
        </authorList>
    </citation>
    <scope>NUCLEOTIDE SEQUENCE</scope>
    <source>
        <strain evidence="9">CHS0354</strain>
    </source>
</reference>
<evidence type="ECO:0000256" key="6">
    <source>
        <dbReference type="SAM" id="MobiDB-lite"/>
    </source>
</evidence>
<dbReference type="PANTHER" id="PTHR25462">
    <property type="entry name" value="BONUS, ISOFORM C-RELATED"/>
    <property type="match status" value="1"/>
</dbReference>
<dbReference type="InterPro" id="IPR047153">
    <property type="entry name" value="TRIM45/56/19-like"/>
</dbReference>
<evidence type="ECO:0000256" key="4">
    <source>
        <dbReference type="PROSITE-ProRule" id="PRU00024"/>
    </source>
</evidence>
<evidence type="ECO:0000256" key="2">
    <source>
        <dbReference type="ARBA" id="ARBA00022771"/>
    </source>
</evidence>
<evidence type="ECO:0000256" key="5">
    <source>
        <dbReference type="SAM" id="Coils"/>
    </source>
</evidence>
<evidence type="ECO:0000313" key="10">
    <source>
        <dbReference type="Proteomes" id="UP001195483"/>
    </source>
</evidence>
<protein>
    <submittedName>
        <fullName evidence="9">Uncharacterized protein</fullName>
    </submittedName>
</protein>
<evidence type="ECO:0000313" key="9">
    <source>
        <dbReference type="EMBL" id="KAK3582830.1"/>
    </source>
</evidence>
<dbReference type="PROSITE" id="PS00518">
    <property type="entry name" value="ZF_RING_1"/>
    <property type="match status" value="1"/>
</dbReference>
<keyword evidence="10" id="KW-1185">Reference proteome</keyword>
<comment type="caution">
    <text evidence="9">The sequence shown here is derived from an EMBL/GenBank/DDBJ whole genome shotgun (WGS) entry which is preliminary data.</text>
</comment>
<feature type="coiled-coil region" evidence="5">
    <location>
        <begin position="298"/>
        <end position="348"/>
    </location>
</feature>
<dbReference type="SUPFAM" id="SSF57845">
    <property type="entry name" value="B-box zinc-binding domain"/>
    <property type="match status" value="1"/>
</dbReference>
<dbReference type="SUPFAM" id="SSF101898">
    <property type="entry name" value="NHL repeat"/>
    <property type="match status" value="1"/>
</dbReference>
<feature type="compositionally biased region" description="Polar residues" evidence="6">
    <location>
        <begin position="611"/>
        <end position="620"/>
    </location>
</feature>
<proteinExistence type="predicted"/>
<keyword evidence="2 4" id="KW-0863">Zinc-finger</keyword>
<organism evidence="9 10">
    <name type="scientific">Potamilus streckersoni</name>
    <dbReference type="NCBI Taxonomy" id="2493646"/>
    <lineage>
        <taxon>Eukaryota</taxon>
        <taxon>Metazoa</taxon>
        <taxon>Spiralia</taxon>
        <taxon>Lophotrochozoa</taxon>
        <taxon>Mollusca</taxon>
        <taxon>Bivalvia</taxon>
        <taxon>Autobranchia</taxon>
        <taxon>Heteroconchia</taxon>
        <taxon>Palaeoheterodonta</taxon>
        <taxon>Unionida</taxon>
        <taxon>Unionoidea</taxon>
        <taxon>Unionidae</taxon>
        <taxon>Ambleminae</taxon>
        <taxon>Lampsilini</taxon>
        <taxon>Potamilus</taxon>
    </lineage>
</organism>
<dbReference type="Gene3D" id="3.30.40.10">
    <property type="entry name" value="Zinc/RING finger domain, C3HC4 (zinc finger)"/>
    <property type="match status" value="1"/>
</dbReference>
<evidence type="ECO:0000259" key="8">
    <source>
        <dbReference type="PROSITE" id="PS50119"/>
    </source>
</evidence>
<dbReference type="Proteomes" id="UP001195483">
    <property type="component" value="Unassembled WGS sequence"/>
</dbReference>
<dbReference type="EMBL" id="JAEAOA010002327">
    <property type="protein sequence ID" value="KAK3582830.1"/>
    <property type="molecule type" value="Genomic_DNA"/>
</dbReference>
<evidence type="ECO:0000259" key="7">
    <source>
        <dbReference type="PROSITE" id="PS50089"/>
    </source>
</evidence>
<dbReference type="PANTHER" id="PTHR25462:SF296">
    <property type="entry name" value="MEIOTIC P26, ISOFORM F"/>
    <property type="match status" value="1"/>
</dbReference>
<dbReference type="InterPro" id="IPR018957">
    <property type="entry name" value="Znf_C3HC4_RING-type"/>
</dbReference>
<dbReference type="SMART" id="SM00184">
    <property type="entry name" value="RING"/>
    <property type="match status" value="1"/>
</dbReference>
<keyword evidence="5" id="KW-0175">Coiled coil</keyword>
<dbReference type="Pfam" id="PF00643">
    <property type="entry name" value="zf-B_box"/>
    <property type="match status" value="1"/>
</dbReference>
<feature type="domain" description="B box-type" evidence="8">
    <location>
        <begin position="102"/>
        <end position="152"/>
    </location>
</feature>
<gene>
    <name evidence="9" type="ORF">CHS0354_039973</name>
</gene>
<reference evidence="9" key="3">
    <citation type="submission" date="2023-05" db="EMBL/GenBank/DDBJ databases">
        <authorList>
            <person name="Smith C.H."/>
        </authorList>
    </citation>
    <scope>NUCLEOTIDE SEQUENCE</scope>
    <source>
        <strain evidence="9">CHS0354</strain>
        <tissue evidence="9">Mantle</tissue>
    </source>
</reference>
<feature type="domain" description="RING-type" evidence="7">
    <location>
        <begin position="17"/>
        <end position="66"/>
    </location>
</feature>
<sequence length="798" mass="90927">METFKDKRNFDEKFILCSICSRRFMRPKILPCLHTFCENCLSQHIIKHADEDQLGHRRSFPCPQCKTSTSIPKPELPLDKWTELLPDNKMMMALLESISLQVDDKVCGPCNEGGQTVVATFWCRDCIEALCDDCLKYHRLLKVSKKHKIEELLNIRSNPRRILSVPQPCPDHIGKDIELFCGDHNQLCCVMCVATEHRRCERVASIEKLAKEIEEKLINDELIKKLDIYNNHLEAVKKNREENIEFLKNQKTEILVNFSNYKENINILLDKLETTITEEFTALHVKEHGKLKDDIDTCNNLQNAIENTKNVLKMTNRHCSNAQLFITVQQVIDKADTYEKTLMKAQTDIFEQVEYSFEIDSSFEALLQALIVVDSMGKVHSHHRRPSIPSSPGSKPLCDRKAEKFLEFNAKTPSDTRNCCLSAAGFLADKRILVTDQNNQKIKLFTNNGNLICEHNFTTWPRDFAEIGENRIAVTLPKERKIEIFYAGKKLKRHDTLKMPEECWGIAYANNKIIVSCIRPDRGCLKFLNIAGRTLDVTDEDSYGNRLFAKTNYVVTDTSGEVIYVTDRSKDVLMALVAKKGPKQTEDQTPGRKPRQRSSTVLGGGIGDANRSYTGTQNKSDYGGSEKRPVSESAITDLKLNEFARPGQRKIEPGKTLKETDSQDSLRLTPIKENRNISVTESIKTEDTDGQKTSFDMEMDSVLSEELEGTDFDVQFTYSTESLRSAGALAVDHEGNIYITGYRSANVHQLQKDGSLNKVLVEYLTQPLAIGFEMYGDRFLLTETASTRQNFVQMYRMV</sequence>
<feature type="coiled-coil region" evidence="5">
    <location>
        <begin position="219"/>
        <end position="250"/>
    </location>
</feature>
<evidence type="ECO:0000256" key="3">
    <source>
        <dbReference type="ARBA" id="ARBA00022833"/>
    </source>
</evidence>
<dbReference type="PROSITE" id="PS50089">
    <property type="entry name" value="ZF_RING_2"/>
    <property type="match status" value="1"/>
</dbReference>
<dbReference type="Pfam" id="PF00097">
    <property type="entry name" value="zf-C3HC4"/>
    <property type="match status" value="1"/>
</dbReference>
<dbReference type="InterPro" id="IPR013083">
    <property type="entry name" value="Znf_RING/FYVE/PHD"/>
</dbReference>
<name>A0AAE0S0B9_9BIVA</name>
<dbReference type="InterPro" id="IPR011042">
    <property type="entry name" value="6-blade_b-propeller_TolB-like"/>
</dbReference>
<feature type="region of interest" description="Disordered" evidence="6">
    <location>
        <begin position="579"/>
        <end position="632"/>
    </location>
</feature>
<accession>A0AAE0S0B9</accession>
<dbReference type="InterPro" id="IPR017907">
    <property type="entry name" value="Znf_RING_CS"/>
</dbReference>
<dbReference type="GO" id="GO:0008270">
    <property type="term" value="F:zinc ion binding"/>
    <property type="evidence" value="ECO:0007669"/>
    <property type="project" value="UniProtKB-KW"/>
</dbReference>